<proteinExistence type="predicted"/>
<dbReference type="OMA" id="ESCAYRE"/>
<dbReference type="PROSITE" id="PS50088">
    <property type="entry name" value="ANK_REPEAT"/>
    <property type="match status" value="2"/>
</dbReference>
<dbReference type="Pfam" id="PF24883">
    <property type="entry name" value="NPHP3_N"/>
    <property type="match status" value="1"/>
</dbReference>
<feature type="repeat" description="ANK" evidence="2">
    <location>
        <begin position="631"/>
        <end position="664"/>
    </location>
</feature>
<keyword evidence="1" id="KW-0677">Repeat</keyword>
<keyword evidence="6" id="KW-1185">Reference proteome</keyword>
<organism evidence="5 6">
    <name type="scientific">Coprinopsis cinerea (strain Okayama-7 / 130 / ATCC MYA-4618 / FGSC 9003)</name>
    <name type="common">Inky cap fungus</name>
    <name type="synonym">Hormographiella aspergillata</name>
    <dbReference type="NCBI Taxonomy" id="240176"/>
    <lineage>
        <taxon>Eukaryota</taxon>
        <taxon>Fungi</taxon>
        <taxon>Dikarya</taxon>
        <taxon>Basidiomycota</taxon>
        <taxon>Agaricomycotina</taxon>
        <taxon>Agaricomycetes</taxon>
        <taxon>Agaricomycetidae</taxon>
        <taxon>Agaricales</taxon>
        <taxon>Agaricineae</taxon>
        <taxon>Psathyrellaceae</taxon>
        <taxon>Coprinopsis</taxon>
    </lineage>
</organism>
<dbReference type="KEGG" id="cci:CC1G_00710"/>
<dbReference type="InterPro" id="IPR002110">
    <property type="entry name" value="Ankyrin_rpt"/>
</dbReference>
<evidence type="ECO:0000313" key="6">
    <source>
        <dbReference type="Proteomes" id="UP000001861"/>
    </source>
</evidence>
<dbReference type="Pfam" id="PF00023">
    <property type="entry name" value="Ank"/>
    <property type="match status" value="1"/>
</dbReference>
<dbReference type="AlphaFoldDB" id="A8N3U0"/>
<dbReference type="InterPro" id="IPR027417">
    <property type="entry name" value="P-loop_NTPase"/>
</dbReference>
<reference evidence="5 6" key="1">
    <citation type="journal article" date="2010" name="Proc. Natl. Acad. Sci. U.S.A.">
        <title>Insights into evolution of multicellular fungi from the assembled chromosomes of the mushroom Coprinopsis cinerea (Coprinus cinereus).</title>
        <authorList>
            <person name="Stajich J.E."/>
            <person name="Wilke S.K."/>
            <person name="Ahren D."/>
            <person name="Au C.H."/>
            <person name="Birren B.W."/>
            <person name="Borodovsky M."/>
            <person name="Burns C."/>
            <person name="Canback B."/>
            <person name="Casselton L.A."/>
            <person name="Cheng C.K."/>
            <person name="Deng J."/>
            <person name="Dietrich F.S."/>
            <person name="Fargo D.C."/>
            <person name="Farman M.L."/>
            <person name="Gathman A.C."/>
            <person name="Goldberg J."/>
            <person name="Guigo R."/>
            <person name="Hoegger P.J."/>
            <person name="Hooker J.B."/>
            <person name="Huggins A."/>
            <person name="James T.Y."/>
            <person name="Kamada T."/>
            <person name="Kilaru S."/>
            <person name="Kodira C."/>
            <person name="Kues U."/>
            <person name="Kupfer D."/>
            <person name="Kwan H.S."/>
            <person name="Lomsadze A."/>
            <person name="Li W."/>
            <person name="Lilly W.W."/>
            <person name="Ma L.J."/>
            <person name="Mackey A.J."/>
            <person name="Manning G."/>
            <person name="Martin F."/>
            <person name="Muraguchi H."/>
            <person name="Natvig D.O."/>
            <person name="Palmerini H."/>
            <person name="Ramesh M.A."/>
            <person name="Rehmeyer C.J."/>
            <person name="Roe B.A."/>
            <person name="Shenoy N."/>
            <person name="Stanke M."/>
            <person name="Ter-Hovhannisyan V."/>
            <person name="Tunlid A."/>
            <person name="Velagapudi R."/>
            <person name="Vision T.J."/>
            <person name="Zeng Q."/>
            <person name="Zolan M.E."/>
            <person name="Pukkila P.J."/>
        </authorList>
    </citation>
    <scope>NUCLEOTIDE SEQUENCE [LARGE SCALE GENOMIC DNA]</scope>
    <source>
        <strain evidence="6">Okayama-7 / 130 / ATCC MYA-4618 / FGSC 9003</strain>
    </source>
</reference>
<dbReference type="SUPFAM" id="SSF52540">
    <property type="entry name" value="P-loop containing nucleoside triphosphate hydrolases"/>
    <property type="match status" value="1"/>
</dbReference>
<dbReference type="InterPro" id="IPR056884">
    <property type="entry name" value="NPHP3-like_N"/>
</dbReference>
<dbReference type="RefSeq" id="XP_001829531.1">
    <property type="nucleotide sequence ID" value="XM_001829479.1"/>
</dbReference>
<dbReference type="Gene3D" id="3.40.50.300">
    <property type="entry name" value="P-loop containing nucleotide triphosphate hydrolases"/>
    <property type="match status" value="1"/>
</dbReference>
<feature type="domain" description="Nephrocystin 3-like N-terminal" evidence="4">
    <location>
        <begin position="126"/>
        <end position="274"/>
    </location>
</feature>
<evidence type="ECO:0000259" key="4">
    <source>
        <dbReference type="Pfam" id="PF24883"/>
    </source>
</evidence>
<comment type="caution">
    <text evidence="5">The sequence shown here is derived from an EMBL/GenBank/DDBJ whole genome shotgun (WGS) entry which is preliminary data.</text>
</comment>
<accession>A8N3U0</accession>
<evidence type="ECO:0000256" key="2">
    <source>
        <dbReference type="PROSITE-ProRule" id="PRU00023"/>
    </source>
</evidence>
<dbReference type="STRING" id="240176.A8N3U0"/>
<dbReference type="SMART" id="SM00248">
    <property type="entry name" value="ANK"/>
    <property type="match status" value="9"/>
</dbReference>
<keyword evidence="2" id="KW-0040">ANK repeat</keyword>
<dbReference type="eggNOG" id="KOG4177">
    <property type="taxonomic scope" value="Eukaryota"/>
</dbReference>
<dbReference type="PANTHER" id="PTHR10039">
    <property type="entry name" value="AMELOGENIN"/>
    <property type="match status" value="1"/>
</dbReference>
<dbReference type="InParanoid" id="A8N3U0"/>
<name>A8N3U0_COPC7</name>
<dbReference type="PROSITE" id="PS50297">
    <property type="entry name" value="ANK_REP_REGION"/>
    <property type="match status" value="2"/>
</dbReference>
<dbReference type="Gene3D" id="1.25.40.20">
    <property type="entry name" value="Ankyrin repeat-containing domain"/>
    <property type="match status" value="4"/>
</dbReference>
<evidence type="ECO:0000256" key="1">
    <source>
        <dbReference type="ARBA" id="ARBA00022737"/>
    </source>
</evidence>
<dbReference type="Pfam" id="PF12796">
    <property type="entry name" value="Ank_2"/>
    <property type="match status" value="3"/>
</dbReference>
<dbReference type="EMBL" id="AACS02000001">
    <property type="protein sequence ID" value="EAU92491.1"/>
    <property type="molecule type" value="Genomic_DNA"/>
</dbReference>
<evidence type="ECO:0000256" key="3">
    <source>
        <dbReference type="SAM" id="MobiDB-lite"/>
    </source>
</evidence>
<protein>
    <recommendedName>
        <fullName evidence="4">Nephrocystin 3-like N-terminal domain-containing protein</fullName>
    </recommendedName>
</protein>
<feature type="repeat" description="ANK" evidence="2">
    <location>
        <begin position="930"/>
        <end position="956"/>
    </location>
</feature>
<dbReference type="SUPFAM" id="SSF48403">
    <property type="entry name" value="Ankyrin repeat"/>
    <property type="match status" value="2"/>
</dbReference>
<gene>
    <name evidence="5" type="ORF">CC1G_00710</name>
</gene>
<evidence type="ECO:0000313" key="5">
    <source>
        <dbReference type="EMBL" id="EAU92491.1"/>
    </source>
</evidence>
<dbReference type="Proteomes" id="UP000001861">
    <property type="component" value="Unassembled WGS sequence"/>
</dbReference>
<feature type="region of interest" description="Disordered" evidence="3">
    <location>
        <begin position="1"/>
        <end position="65"/>
    </location>
</feature>
<dbReference type="OrthoDB" id="7464126at2759"/>
<dbReference type="InterPro" id="IPR036770">
    <property type="entry name" value="Ankyrin_rpt-contain_sf"/>
</dbReference>
<sequence>MGQGFSGWRKEDDVPAEPDPNLYSFASEQPSLGEDHDTSHNQNNPGEDIPPSTHGGPSNVTIHGGIFNKAGRDFHQHQHQHHHYHGYPNEGRSIDRPALDRILSRLVPKVNFRAIYLDVQKKCTRGTGEWFIRSRLYREWKNSACGILWGMGMPGAGKTVLSSTVIKDLLRLEQESDDVSVVFVFCRYTEPLSVKDILEAIIKEYLEQHPFLISVVEPLYSRHELTKTEPSEDELVTLLADIETFFRKSFYALDGVDEARNDVQFDLIKLFNSLQGNIILFSRPLDELGAYLDYAVLFSVSAQAEDLEVMIADKLDRHVTLRRILSNPEHKLEVVRRIQEKSAGMMLHASLQIEALQGCATIKSVRRRLEEFPAKLEDMYEATMQRIEAQPPELADLAKRALLWVVFAQRTLGIEELLHFLSYCPETGVFDQEQAVDQATLLAVCCGLIDITRYPYVGGDVRLVHFTSKDALEAILCRKYPYPHALLLRTCLQWLANCGIPHWTGANLYPDNVLFRDYAYTYWANHAKQCSEDPHMKKVVLRFLQQCTNYPLLLVPPASVEVDFLRPLHVAAQCGLRYILEPKAADAIRAYGWDVNGRTSLGATALALASPEVLDLLLEVDGIDVNARVQGGNTPLMYACFRGDEKSVSRLLGVKGVDVNIQDSRGYTALMLALEACWLAGVVGDGNVDCLLKHDGILVNTASSGGVTPLMLASRWCNIRIVEQLLEFEDIDANAMCNAGRTALSEAVTSCNHPPHLAGEACGESIVDRLLQSMSIDAIISTDHEGRTALMQACATFSQCGAVVRRLLHVEGIPLDTVDRQGRTALSLASDTIVDILLEHASHGDFNAWTQFRQFGLSSAARWGRASTVEKLLEIGGLDVNEVDEQGRTPLMLACDLSVCFVPDASDRRYRTAKVLVEHEDIDLDRRDSEGKSALMIAADNDMDELVELLLQHGASREGFEFIYGIPDWFFYYGFDLGLPFL</sequence>
<dbReference type="PANTHER" id="PTHR10039:SF15">
    <property type="entry name" value="NACHT DOMAIN-CONTAINING PROTEIN"/>
    <property type="match status" value="1"/>
</dbReference>
<dbReference type="GeneID" id="6005962"/>
<dbReference type="VEuPathDB" id="FungiDB:CC1G_00710"/>